<evidence type="ECO:0000256" key="4">
    <source>
        <dbReference type="ARBA" id="ARBA00023176"/>
    </source>
</evidence>
<evidence type="ECO:0000256" key="3">
    <source>
        <dbReference type="ARBA" id="ARBA00023136"/>
    </source>
</evidence>
<reference evidence="8" key="1">
    <citation type="submission" date="2022-10" db="EMBL/GenBank/DDBJ databases">
        <authorList>
            <person name="Byrne P K."/>
        </authorList>
    </citation>
    <scope>NUCLEOTIDE SEQUENCE</scope>
    <source>
        <strain evidence="8">IFO1815</strain>
    </source>
</reference>
<dbReference type="RefSeq" id="XP_056081970.1">
    <property type="nucleotide sequence ID" value="XM_056222261.1"/>
</dbReference>
<dbReference type="GO" id="GO:0072583">
    <property type="term" value="P:clathrin-dependent endocytosis"/>
    <property type="evidence" value="ECO:0007669"/>
    <property type="project" value="TreeGrafter"/>
</dbReference>
<organism evidence="8 9">
    <name type="scientific">Saccharomyces mikatae IFO 1815</name>
    <dbReference type="NCBI Taxonomy" id="226126"/>
    <lineage>
        <taxon>Eukaryota</taxon>
        <taxon>Fungi</taxon>
        <taxon>Dikarya</taxon>
        <taxon>Ascomycota</taxon>
        <taxon>Saccharomycotina</taxon>
        <taxon>Saccharomycetes</taxon>
        <taxon>Saccharomycetales</taxon>
        <taxon>Saccharomycetaceae</taxon>
        <taxon>Saccharomyces</taxon>
    </lineage>
</organism>
<dbReference type="GeneID" id="80918066"/>
<dbReference type="GO" id="GO:0006886">
    <property type="term" value="P:intracellular protein transport"/>
    <property type="evidence" value="ECO:0007669"/>
    <property type="project" value="InterPro"/>
</dbReference>
<dbReference type="PROSITE" id="PS00581">
    <property type="entry name" value="CLATHRIN_LIGHT_CHN_2"/>
    <property type="match status" value="1"/>
</dbReference>
<dbReference type="AlphaFoldDB" id="A0AA35IZ98"/>
<dbReference type="GO" id="GO:0030132">
    <property type="term" value="C:clathrin coat of coated pit"/>
    <property type="evidence" value="ECO:0007669"/>
    <property type="project" value="InterPro"/>
</dbReference>
<feature type="compositionally biased region" description="Acidic residues" evidence="7">
    <location>
        <begin position="57"/>
        <end position="68"/>
    </location>
</feature>
<evidence type="ECO:0000256" key="1">
    <source>
        <dbReference type="ARBA" id="ARBA00004180"/>
    </source>
</evidence>
<dbReference type="GO" id="GO:0005198">
    <property type="term" value="F:structural molecule activity"/>
    <property type="evidence" value="ECO:0007669"/>
    <property type="project" value="InterPro"/>
</dbReference>
<gene>
    <name evidence="8" type="primary">SMKI06G2050</name>
    <name evidence="8" type="ORF">SMKI_06G2050</name>
</gene>
<dbReference type="GO" id="GO:0032050">
    <property type="term" value="F:clathrin heavy chain binding"/>
    <property type="evidence" value="ECO:0007669"/>
    <property type="project" value="TreeGrafter"/>
</dbReference>
<sequence>MSEKFPPLEDQNIDFISNDKKEDDTDFLKREAEIVGDEFKTEQDDGILGTEASPAKDDDEIRDFEEQFPDINSTNGEVTSDNNGSTMIPSSEDNGNEGDDFSKFEGAPVNQSKESVKEDRSEVVDQWKQRRAVEIHEKDLKDEESKKELQDEAVKHIDNFYDSYNKKKEQQLEDATKDAEAFLKKRDEFFGQDNTTWDRALQLINQDDADIIGGRDRSKFKEILLRLKGNAKAPGA</sequence>
<evidence type="ECO:0000256" key="5">
    <source>
        <dbReference type="ARBA" id="ARBA00023329"/>
    </source>
</evidence>
<keyword evidence="9" id="KW-1185">Reference proteome</keyword>
<evidence type="ECO:0000256" key="7">
    <source>
        <dbReference type="SAM" id="MobiDB-lite"/>
    </source>
</evidence>
<dbReference type="InterPro" id="IPR000996">
    <property type="entry name" value="Clathrin_L-chain"/>
</dbReference>
<evidence type="ECO:0000256" key="6">
    <source>
        <dbReference type="RuleBase" id="RU363137"/>
    </source>
</evidence>
<keyword evidence="4 6" id="KW-0168">Coated pit</keyword>
<dbReference type="PANTHER" id="PTHR10639:SF7">
    <property type="entry name" value="CLATHRIN LIGHT CHAIN"/>
    <property type="match status" value="1"/>
</dbReference>
<dbReference type="EMBL" id="OX365762">
    <property type="protein sequence ID" value="CAI4038855.1"/>
    <property type="molecule type" value="Genomic_DNA"/>
</dbReference>
<feature type="compositionally biased region" description="Basic and acidic residues" evidence="7">
    <location>
        <begin position="17"/>
        <end position="43"/>
    </location>
</feature>
<keyword evidence="5 6" id="KW-0968">Cytoplasmic vesicle</keyword>
<proteinExistence type="inferred from homology"/>
<keyword evidence="3 6" id="KW-0472">Membrane</keyword>
<name>A0AA35IZ98_SACMI</name>
<dbReference type="PANTHER" id="PTHR10639">
    <property type="entry name" value="CLATHRIN LIGHT CHAIN"/>
    <property type="match status" value="1"/>
</dbReference>
<feature type="compositionally biased region" description="Polar residues" evidence="7">
    <location>
        <begin position="70"/>
        <end position="93"/>
    </location>
</feature>
<dbReference type="Pfam" id="PF01086">
    <property type="entry name" value="Clathrin_lg_ch"/>
    <property type="match status" value="1"/>
</dbReference>
<feature type="compositionally biased region" description="Basic and acidic residues" evidence="7">
    <location>
        <begin position="114"/>
        <end position="126"/>
    </location>
</feature>
<dbReference type="GO" id="GO:0030130">
    <property type="term" value="C:clathrin coat of trans-Golgi network vesicle"/>
    <property type="evidence" value="ECO:0007669"/>
    <property type="project" value="InterPro"/>
</dbReference>
<comment type="function">
    <text evidence="6">Clathrin is the major protein of the polyhedral coat of coated pits and vesicles.</text>
</comment>
<protein>
    <recommendedName>
        <fullName evidence="6">Clathrin light chain</fullName>
    </recommendedName>
</protein>
<dbReference type="Proteomes" id="UP001161438">
    <property type="component" value="Chromosome 6"/>
</dbReference>
<comment type="subcellular location">
    <subcellularLocation>
        <location evidence="1 6">Cytoplasmic vesicle membrane</location>
        <topology evidence="1 6">Peripheral membrane protein</topology>
        <orientation evidence="1 6">Cytoplasmic side</orientation>
    </subcellularLocation>
    <subcellularLocation>
        <location evidence="6">Membrane</location>
        <location evidence="6">Coated pit</location>
        <topology evidence="6">Peripheral membrane protein</topology>
        <orientation evidence="6">Cytoplasmic side</orientation>
    </subcellularLocation>
    <text evidence="6">Cytoplasmic face of coated pits and vesicles.</text>
</comment>
<evidence type="ECO:0000313" key="9">
    <source>
        <dbReference type="Proteomes" id="UP001161438"/>
    </source>
</evidence>
<feature type="region of interest" description="Disordered" evidence="7">
    <location>
        <begin position="1"/>
        <end position="126"/>
    </location>
</feature>
<evidence type="ECO:0000256" key="2">
    <source>
        <dbReference type="ARBA" id="ARBA00005263"/>
    </source>
</evidence>
<comment type="similarity">
    <text evidence="2 6">Belongs to the clathrin light chain family.</text>
</comment>
<evidence type="ECO:0000313" key="8">
    <source>
        <dbReference type="EMBL" id="CAI4038855.1"/>
    </source>
</evidence>
<accession>A0AA35IZ98</accession>